<feature type="transmembrane region" description="Helical" evidence="7">
    <location>
        <begin position="220"/>
        <end position="242"/>
    </location>
</feature>
<dbReference type="OrthoDB" id="4127374at2"/>
<comment type="caution">
    <text evidence="8">The sequence shown here is derived from an EMBL/GenBank/DDBJ whole genome shotgun (WGS) entry which is preliminary data.</text>
</comment>
<dbReference type="PANTHER" id="PTHR30213:SF1">
    <property type="entry name" value="INNER MEMBRANE PROTEIN YHJD"/>
    <property type="match status" value="1"/>
</dbReference>
<feature type="transmembrane region" description="Helical" evidence="7">
    <location>
        <begin position="179"/>
        <end position="200"/>
    </location>
</feature>
<gene>
    <name evidence="8" type="ORF">D5H75_32715</name>
</gene>
<keyword evidence="5 7" id="KW-0472">Membrane</keyword>
<keyword evidence="3 7" id="KW-0812">Transmembrane</keyword>
<evidence type="ECO:0000256" key="2">
    <source>
        <dbReference type="ARBA" id="ARBA00022475"/>
    </source>
</evidence>
<dbReference type="AlphaFoldDB" id="A0A3A4ACB1"/>
<feature type="region of interest" description="Disordered" evidence="6">
    <location>
        <begin position="316"/>
        <end position="343"/>
    </location>
</feature>
<evidence type="ECO:0000256" key="6">
    <source>
        <dbReference type="SAM" id="MobiDB-lite"/>
    </source>
</evidence>
<keyword evidence="4 7" id="KW-1133">Transmembrane helix</keyword>
<dbReference type="EMBL" id="QZEY01000018">
    <property type="protein sequence ID" value="RJL23660.1"/>
    <property type="molecule type" value="Genomic_DNA"/>
</dbReference>
<keyword evidence="2" id="KW-1003">Cell membrane</keyword>
<dbReference type="Proteomes" id="UP000265768">
    <property type="component" value="Unassembled WGS sequence"/>
</dbReference>
<feature type="transmembrane region" description="Helical" evidence="7">
    <location>
        <begin position="71"/>
        <end position="98"/>
    </location>
</feature>
<evidence type="ECO:0000256" key="4">
    <source>
        <dbReference type="ARBA" id="ARBA00022989"/>
    </source>
</evidence>
<feature type="transmembrane region" description="Helical" evidence="7">
    <location>
        <begin position="254"/>
        <end position="277"/>
    </location>
</feature>
<evidence type="ECO:0000256" key="1">
    <source>
        <dbReference type="ARBA" id="ARBA00004651"/>
    </source>
</evidence>
<dbReference type="InterPro" id="IPR017039">
    <property type="entry name" value="Virul_fac_BrkB"/>
</dbReference>
<evidence type="ECO:0000256" key="7">
    <source>
        <dbReference type="SAM" id="Phobius"/>
    </source>
</evidence>
<feature type="compositionally biased region" description="Acidic residues" evidence="6">
    <location>
        <begin position="333"/>
        <end position="343"/>
    </location>
</feature>
<dbReference type="GO" id="GO:0005886">
    <property type="term" value="C:plasma membrane"/>
    <property type="evidence" value="ECO:0007669"/>
    <property type="project" value="UniProtKB-SubCell"/>
</dbReference>
<dbReference type="NCBIfam" id="TIGR00765">
    <property type="entry name" value="yihY_not_rbn"/>
    <property type="match status" value="1"/>
</dbReference>
<proteinExistence type="predicted"/>
<organism evidence="8 9">
    <name type="scientific">Bailinhaonella thermotolerans</name>
    <dbReference type="NCBI Taxonomy" id="1070861"/>
    <lineage>
        <taxon>Bacteria</taxon>
        <taxon>Bacillati</taxon>
        <taxon>Actinomycetota</taxon>
        <taxon>Actinomycetes</taxon>
        <taxon>Streptosporangiales</taxon>
        <taxon>Streptosporangiaceae</taxon>
        <taxon>Bailinhaonella</taxon>
    </lineage>
</organism>
<feature type="transmembrane region" description="Helical" evidence="7">
    <location>
        <begin position="289"/>
        <end position="312"/>
    </location>
</feature>
<evidence type="ECO:0000313" key="9">
    <source>
        <dbReference type="Proteomes" id="UP000265768"/>
    </source>
</evidence>
<reference evidence="8 9" key="1">
    <citation type="submission" date="2018-09" db="EMBL/GenBank/DDBJ databases">
        <title>YIM 75507 draft genome.</title>
        <authorList>
            <person name="Tang S."/>
            <person name="Feng Y."/>
        </authorList>
    </citation>
    <scope>NUCLEOTIDE SEQUENCE [LARGE SCALE GENOMIC DNA]</scope>
    <source>
        <strain evidence="8 9">YIM 75507</strain>
    </source>
</reference>
<evidence type="ECO:0000313" key="8">
    <source>
        <dbReference type="EMBL" id="RJL23660.1"/>
    </source>
</evidence>
<keyword evidence="9" id="KW-1185">Reference proteome</keyword>
<name>A0A3A4ACB1_9ACTN</name>
<accession>A0A3A4ACB1</accession>
<sequence length="343" mass="36398">MSCPDARSTGRAARIGYVAEVANPVEWISGLLRAGKERGGAVVGGVRQRRPWVDHAIRTWQRYQECRADQLAGAVTYFAFLSFFPLIALAFAIVGYAVTVSPHAGDLVRQALNEYVPGLATRLPIDQIAAAKKGAGIIGLLGLLYAGLGWIDALRDALRQVWLHGSPRPNFLLAKASDLLTLVLLGGALIMSTLLNGTAAAATHLVLDWLNLQDSAVAEFVLRMTALGVSVSADMIVFLVLFGRISGAREPITVLLRGAVFGAVGLALLKLLGTFLLGHTTGNPIYGTFAVMVGLLVWIDITVRFILLAAAWTATSTKGPAPEPTPVPMADEVTPEPEEAGGR</sequence>
<evidence type="ECO:0000256" key="5">
    <source>
        <dbReference type="ARBA" id="ARBA00023136"/>
    </source>
</evidence>
<evidence type="ECO:0000256" key="3">
    <source>
        <dbReference type="ARBA" id="ARBA00022692"/>
    </source>
</evidence>
<dbReference type="Pfam" id="PF03631">
    <property type="entry name" value="Virul_fac_BrkB"/>
    <property type="match status" value="1"/>
</dbReference>
<dbReference type="PANTHER" id="PTHR30213">
    <property type="entry name" value="INNER MEMBRANE PROTEIN YHJD"/>
    <property type="match status" value="1"/>
</dbReference>
<feature type="transmembrane region" description="Helical" evidence="7">
    <location>
        <begin position="137"/>
        <end position="158"/>
    </location>
</feature>
<protein>
    <submittedName>
        <fullName evidence="8">YihY/virulence factor BrkB family protein</fullName>
    </submittedName>
</protein>
<comment type="subcellular location">
    <subcellularLocation>
        <location evidence="1">Cell membrane</location>
        <topology evidence="1">Multi-pass membrane protein</topology>
    </subcellularLocation>
</comment>